<organism evidence="9 10">
    <name type="scientific">Macrostomum lignano</name>
    <dbReference type="NCBI Taxonomy" id="282301"/>
    <lineage>
        <taxon>Eukaryota</taxon>
        <taxon>Metazoa</taxon>
        <taxon>Spiralia</taxon>
        <taxon>Lophotrochozoa</taxon>
        <taxon>Platyhelminthes</taxon>
        <taxon>Rhabditophora</taxon>
        <taxon>Macrostomorpha</taxon>
        <taxon>Macrostomida</taxon>
        <taxon>Macrostomidae</taxon>
        <taxon>Macrostomum</taxon>
    </lineage>
</organism>
<evidence type="ECO:0000256" key="1">
    <source>
        <dbReference type="ARBA" id="ARBA00004141"/>
    </source>
</evidence>
<sequence length="165" mass="18159">MVMVSLIVSVYYNVVVAQCLYFLALSFTLAGFRGTIAVILGTATGAQISYRPTLHQLMELAESGFRYAGWVQLYFQQHRPGNERIEHFGSVNWFVLLALFIAWVIVALVLLKGVQSLASSQSLRQCSALCQDELKAKGLIGASKSHSILLSARSLRLPISPWASP</sequence>
<dbReference type="AlphaFoldDB" id="A0A1I8FPD8"/>
<evidence type="ECO:0000256" key="2">
    <source>
        <dbReference type="ARBA" id="ARBA00006459"/>
    </source>
</evidence>
<keyword evidence="7" id="KW-0325">Glycoprotein</keyword>
<accession>A0A1I8FPD8</accession>
<evidence type="ECO:0000256" key="7">
    <source>
        <dbReference type="ARBA" id="ARBA00023180"/>
    </source>
</evidence>
<keyword evidence="3" id="KW-0813">Transport</keyword>
<protein>
    <submittedName>
        <fullName evidence="10">High-affinity choline uptake protein BetT</fullName>
    </submittedName>
</protein>
<feature type="transmembrane region" description="Helical" evidence="8">
    <location>
        <begin position="91"/>
        <end position="111"/>
    </location>
</feature>
<feature type="transmembrane region" description="Helical" evidence="8">
    <location>
        <begin position="6"/>
        <end position="24"/>
    </location>
</feature>
<evidence type="ECO:0000256" key="5">
    <source>
        <dbReference type="ARBA" id="ARBA00022989"/>
    </source>
</evidence>
<dbReference type="WBParaSite" id="maker-unitig_43053-snap-gene-0.2-mRNA-1">
    <property type="protein sequence ID" value="maker-unitig_43053-snap-gene-0.2-mRNA-1"/>
    <property type="gene ID" value="maker-unitig_43053-snap-gene-0.2"/>
</dbReference>
<name>A0A1I8FPD8_9PLAT</name>
<keyword evidence="5 8" id="KW-1133">Transmembrane helix</keyword>
<dbReference type="GO" id="GO:0005886">
    <property type="term" value="C:plasma membrane"/>
    <property type="evidence" value="ECO:0007669"/>
    <property type="project" value="TreeGrafter"/>
</dbReference>
<evidence type="ECO:0000313" key="10">
    <source>
        <dbReference type="WBParaSite" id="maker-unitig_43053-snap-gene-0.2-mRNA-1"/>
    </source>
</evidence>
<dbReference type="PANTHER" id="PTHR11616:SF321">
    <property type="entry name" value="SODIUM-DEPENDENT NUTRIENT AMINO ACID TRANSPORTER 1-RELATED"/>
    <property type="match status" value="1"/>
</dbReference>
<evidence type="ECO:0000256" key="8">
    <source>
        <dbReference type="SAM" id="Phobius"/>
    </source>
</evidence>
<evidence type="ECO:0000256" key="4">
    <source>
        <dbReference type="ARBA" id="ARBA00022692"/>
    </source>
</evidence>
<dbReference type="InterPro" id="IPR037272">
    <property type="entry name" value="SNS_sf"/>
</dbReference>
<dbReference type="PROSITE" id="PS50267">
    <property type="entry name" value="NA_NEUROTRAN_SYMP_3"/>
    <property type="match status" value="1"/>
</dbReference>
<dbReference type="GO" id="GO:0005283">
    <property type="term" value="F:amino acid:sodium symporter activity"/>
    <property type="evidence" value="ECO:0007669"/>
    <property type="project" value="TreeGrafter"/>
</dbReference>
<dbReference type="InterPro" id="IPR000175">
    <property type="entry name" value="Na/ntran_symport"/>
</dbReference>
<evidence type="ECO:0000256" key="6">
    <source>
        <dbReference type="ARBA" id="ARBA00023136"/>
    </source>
</evidence>
<keyword evidence="4 8" id="KW-0812">Transmembrane</keyword>
<evidence type="ECO:0000256" key="3">
    <source>
        <dbReference type="ARBA" id="ARBA00022448"/>
    </source>
</evidence>
<reference evidence="10" key="1">
    <citation type="submission" date="2016-11" db="UniProtKB">
        <authorList>
            <consortium name="WormBaseParasite"/>
        </authorList>
    </citation>
    <scope>IDENTIFICATION</scope>
</reference>
<keyword evidence="6 8" id="KW-0472">Membrane</keyword>
<dbReference type="Proteomes" id="UP000095280">
    <property type="component" value="Unplaced"/>
</dbReference>
<proteinExistence type="inferred from homology"/>
<comment type="subcellular location">
    <subcellularLocation>
        <location evidence="1">Membrane</location>
        <topology evidence="1">Multi-pass membrane protein</topology>
    </subcellularLocation>
</comment>
<keyword evidence="9" id="KW-1185">Reference proteome</keyword>
<evidence type="ECO:0000313" key="9">
    <source>
        <dbReference type="Proteomes" id="UP000095280"/>
    </source>
</evidence>
<dbReference type="SUPFAM" id="SSF161070">
    <property type="entry name" value="SNF-like"/>
    <property type="match status" value="1"/>
</dbReference>
<dbReference type="GO" id="GO:0089718">
    <property type="term" value="P:amino acid import across plasma membrane"/>
    <property type="evidence" value="ECO:0007669"/>
    <property type="project" value="TreeGrafter"/>
</dbReference>
<dbReference type="Pfam" id="PF00209">
    <property type="entry name" value="SNF"/>
    <property type="match status" value="1"/>
</dbReference>
<dbReference type="PANTHER" id="PTHR11616">
    <property type="entry name" value="SODIUM/CHLORIDE DEPENDENT TRANSPORTER"/>
    <property type="match status" value="1"/>
</dbReference>
<comment type="similarity">
    <text evidence="2">Belongs to the sodium:neurotransmitter symporter (SNF) (TC 2.A.22) family.</text>
</comment>